<dbReference type="InterPro" id="IPR039425">
    <property type="entry name" value="RNA_pol_sigma-70-like"/>
</dbReference>
<comment type="caution">
    <text evidence="7">The sequence shown here is derived from an EMBL/GenBank/DDBJ whole genome shotgun (WGS) entry which is preliminary data.</text>
</comment>
<feature type="domain" description="RNA polymerase sigma factor 70 region 4 type 2" evidence="6">
    <location>
        <begin position="116"/>
        <end position="161"/>
    </location>
</feature>
<evidence type="ECO:0000259" key="6">
    <source>
        <dbReference type="Pfam" id="PF08281"/>
    </source>
</evidence>
<dbReference type="GO" id="GO:0016987">
    <property type="term" value="F:sigma factor activity"/>
    <property type="evidence" value="ECO:0007669"/>
    <property type="project" value="UniProtKB-KW"/>
</dbReference>
<accession>A0A0A0D2F0</accession>
<sequence length="168" mass="18803">MTNRIKGAPSASFTSLVSPRMPDLRRYAASLTRDPTDAEDLLQETLMRAYCKFHLWQPGTNLMAWLVVMMRRLFLSKFVGPANRASSHFPVEDCEIAVPVNQEQRVEIGRVQDSWSRLSHDHREVLEIVAVGGASYDEAASTLGVPVGTIRSRLGRARQSLRQLSGVH</sequence>
<keyword evidence="4" id="KW-0804">Transcription</keyword>
<dbReference type="SUPFAM" id="SSF88659">
    <property type="entry name" value="Sigma3 and sigma4 domains of RNA polymerase sigma factors"/>
    <property type="match status" value="1"/>
</dbReference>
<dbReference type="NCBIfam" id="TIGR02937">
    <property type="entry name" value="sigma70-ECF"/>
    <property type="match status" value="1"/>
</dbReference>
<keyword evidence="3" id="KW-0731">Sigma factor</keyword>
<reference evidence="7 8" key="1">
    <citation type="submission" date="2014-01" db="EMBL/GenBank/DDBJ databases">
        <title>Genome sequence determination for a cystic fibrosis isolate, Inquilinus limosus.</title>
        <authorList>
            <person name="Pino M."/>
            <person name="Di Conza J."/>
            <person name="Gutkind G."/>
        </authorList>
    </citation>
    <scope>NUCLEOTIDE SEQUENCE [LARGE SCALE GENOMIC DNA]</scope>
    <source>
        <strain evidence="7 8">MP06</strain>
    </source>
</reference>
<evidence type="ECO:0000259" key="5">
    <source>
        <dbReference type="Pfam" id="PF04542"/>
    </source>
</evidence>
<evidence type="ECO:0000313" key="8">
    <source>
        <dbReference type="Proteomes" id="UP000029995"/>
    </source>
</evidence>
<dbReference type="InterPro" id="IPR013325">
    <property type="entry name" value="RNA_pol_sigma_r2"/>
</dbReference>
<feature type="domain" description="RNA polymerase sigma-70 region 2" evidence="5">
    <location>
        <begin position="17"/>
        <end position="76"/>
    </location>
</feature>
<dbReference type="RefSeq" id="WP_034844427.1">
    <property type="nucleotide sequence ID" value="NZ_JANX01000381.1"/>
</dbReference>
<comment type="similarity">
    <text evidence="1">Belongs to the sigma-70 factor family. ECF subfamily.</text>
</comment>
<dbReference type="OrthoDB" id="9803470at2"/>
<dbReference type="InterPro" id="IPR007627">
    <property type="entry name" value="RNA_pol_sigma70_r2"/>
</dbReference>
<dbReference type="InterPro" id="IPR013249">
    <property type="entry name" value="RNA_pol_sigma70_r4_t2"/>
</dbReference>
<dbReference type="Gene3D" id="1.10.10.10">
    <property type="entry name" value="Winged helix-like DNA-binding domain superfamily/Winged helix DNA-binding domain"/>
    <property type="match status" value="1"/>
</dbReference>
<evidence type="ECO:0008006" key="9">
    <source>
        <dbReference type="Google" id="ProtNLM"/>
    </source>
</evidence>
<dbReference type="InterPro" id="IPR013324">
    <property type="entry name" value="RNA_pol_sigma_r3/r4-like"/>
</dbReference>
<gene>
    <name evidence="7" type="ORF">P409_23530</name>
</gene>
<dbReference type="Gene3D" id="1.10.1740.10">
    <property type="match status" value="1"/>
</dbReference>
<evidence type="ECO:0000256" key="3">
    <source>
        <dbReference type="ARBA" id="ARBA00023082"/>
    </source>
</evidence>
<dbReference type="Pfam" id="PF08281">
    <property type="entry name" value="Sigma70_r4_2"/>
    <property type="match status" value="1"/>
</dbReference>
<evidence type="ECO:0000313" key="7">
    <source>
        <dbReference type="EMBL" id="KGM32068.1"/>
    </source>
</evidence>
<dbReference type="EMBL" id="JANX01000381">
    <property type="protein sequence ID" value="KGM32068.1"/>
    <property type="molecule type" value="Genomic_DNA"/>
</dbReference>
<dbReference type="AlphaFoldDB" id="A0A0A0D2F0"/>
<dbReference type="PANTHER" id="PTHR43133">
    <property type="entry name" value="RNA POLYMERASE ECF-TYPE SIGMA FACTO"/>
    <property type="match status" value="1"/>
</dbReference>
<organism evidence="7 8">
    <name type="scientific">Inquilinus limosus MP06</name>
    <dbReference type="NCBI Taxonomy" id="1398085"/>
    <lineage>
        <taxon>Bacteria</taxon>
        <taxon>Pseudomonadati</taxon>
        <taxon>Pseudomonadota</taxon>
        <taxon>Alphaproteobacteria</taxon>
        <taxon>Rhodospirillales</taxon>
        <taxon>Rhodospirillaceae</taxon>
        <taxon>Inquilinus</taxon>
    </lineage>
</organism>
<dbReference type="InterPro" id="IPR036388">
    <property type="entry name" value="WH-like_DNA-bd_sf"/>
</dbReference>
<dbReference type="GO" id="GO:0003677">
    <property type="term" value="F:DNA binding"/>
    <property type="evidence" value="ECO:0007669"/>
    <property type="project" value="InterPro"/>
</dbReference>
<proteinExistence type="inferred from homology"/>
<keyword evidence="2" id="KW-0805">Transcription regulation</keyword>
<dbReference type="Proteomes" id="UP000029995">
    <property type="component" value="Unassembled WGS sequence"/>
</dbReference>
<dbReference type="PANTHER" id="PTHR43133:SF25">
    <property type="entry name" value="RNA POLYMERASE SIGMA FACTOR RFAY-RELATED"/>
    <property type="match status" value="1"/>
</dbReference>
<dbReference type="GO" id="GO:0006352">
    <property type="term" value="P:DNA-templated transcription initiation"/>
    <property type="evidence" value="ECO:0007669"/>
    <property type="project" value="InterPro"/>
</dbReference>
<protein>
    <recommendedName>
        <fullName evidence="9">RNA polymerase sigma factor</fullName>
    </recommendedName>
</protein>
<evidence type="ECO:0000256" key="2">
    <source>
        <dbReference type="ARBA" id="ARBA00023015"/>
    </source>
</evidence>
<dbReference type="SUPFAM" id="SSF88946">
    <property type="entry name" value="Sigma2 domain of RNA polymerase sigma factors"/>
    <property type="match status" value="1"/>
</dbReference>
<evidence type="ECO:0000256" key="4">
    <source>
        <dbReference type="ARBA" id="ARBA00023163"/>
    </source>
</evidence>
<evidence type="ECO:0000256" key="1">
    <source>
        <dbReference type="ARBA" id="ARBA00010641"/>
    </source>
</evidence>
<name>A0A0A0D2F0_9PROT</name>
<dbReference type="Pfam" id="PF04542">
    <property type="entry name" value="Sigma70_r2"/>
    <property type="match status" value="1"/>
</dbReference>
<dbReference type="CDD" id="cd06171">
    <property type="entry name" value="Sigma70_r4"/>
    <property type="match status" value="1"/>
</dbReference>
<dbReference type="InterPro" id="IPR014284">
    <property type="entry name" value="RNA_pol_sigma-70_dom"/>
</dbReference>